<dbReference type="RefSeq" id="XP_007391459.1">
    <property type="nucleotide sequence ID" value="XM_007391397.1"/>
</dbReference>
<organism evidence="2 3">
    <name type="scientific">Phanerochaete carnosa (strain HHB-10118-sp)</name>
    <name type="common">White-rot fungus</name>
    <name type="synonym">Peniophora carnosa</name>
    <dbReference type="NCBI Taxonomy" id="650164"/>
    <lineage>
        <taxon>Eukaryota</taxon>
        <taxon>Fungi</taxon>
        <taxon>Dikarya</taxon>
        <taxon>Basidiomycota</taxon>
        <taxon>Agaricomycotina</taxon>
        <taxon>Agaricomycetes</taxon>
        <taxon>Polyporales</taxon>
        <taxon>Phanerochaetaceae</taxon>
        <taxon>Phanerochaete</taxon>
    </lineage>
</organism>
<proteinExistence type="predicted"/>
<protein>
    <submittedName>
        <fullName evidence="2">Uncharacterized protein</fullName>
    </submittedName>
</protein>
<dbReference type="EMBL" id="JH930469">
    <property type="protein sequence ID" value="EKM58869.1"/>
    <property type="molecule type" value="Genomic_DNA"/>
</dbReference>
<gene>
    <name evidence="2" type="ORF">PHACADRAFT_136010</name>
</gene>
<dbReference type="OrthoDB" id="3222453at2759"/>
<accession>K5WIF5</accession>
<dbReference type="Proteomes" id="UP000008370">
    <property type="component" value="Unassembled WGS sequence"/>
</dbReference>
<dbReference type="KEGG" id="pco:PHACADRAFT_136010"/>
<sequence>MFRLHRRPPAPDKIYSSSLESLHLGRALWYPEPHVTGEPQIGDVGYIREGAFVRLFNLDTSAPEKRVTFWETPFEAAEPLPPGVLKIDSRRRPLAPNHYCSHGVETKEMHASANVTTGIGVSVTLNAEYTCKGAQGAVLVLKSEAHSEMMFESRVLEQYIIRNHDSWYRYARDVLGHRVKREKLIMVSGWVKTEADWAATAFCNTSVKSGASLGGNVFGVAGAEMGGSSTSSLTGPKMHRNGEHYTTNTSIAPPMAAKRDQCVFLRCYKILWRLGVLPKVVAGAGYDQLPDPGDARGASAGEGVIARGEEDAHQPTRHQSEVSDPLDILLDYILEARLLPVSVRESSR</sequence>
<feature type="region of interest" description="Disordered" evidence="1">
    <location>
        <begin position="229"/>
        <end position="250"/>
    </location>
</feature>
<keyword evidence="3" id="KW-1185">Reference proteome</keyword>
<evidence type="ECO:0000256" key="1">
    <source>
        <dbReference type="SAM" id="MobiDB-lite"/>
    </source>
</evidence>
<dbReference type="AlphaFoldDB" id="K5WIF5"/>
<dbReference type="InParanoid" id="K5WIF5"/>
<reference evidence="2 3" key="1">
    <citation type="journal article" date="2012" name="BMC Genomics">
        <title>Comparative genomics of the white-rot fungi, Phanerochaete carnosa and P. chrysosporium, to elucidate the genetic basis of the distinct wood types they colonize.</title>
        <authorList>
            <person name="Suzuki H."/>
            <person name="MacDonald J."/>
            <person name="Syed K."/>
            <person name="Salamov A."/>
            <person name="Hori C."/>
            <person name="Aerts A."/>
            <person name="Henrissat B."/>
            <person name="Wiebenga A."/>
            <person name="vanKuyk P.A."/>
            <person name="Barry K."/>
            <person name="Lindquist E."/>
            <person name="LaButti K."/>
            <person name="Lapidus A."/>
            <person name="Lucas S."/>
            <person name="Coutinho P."/>
            <person name="Gong Y."/>
            <person name="Samejima M."/>
            <person name="Mahadevan R."/>
            <person name="Abou-Zaid M."/>
            <person name="de Vries R.P."/>
            <person name="Igarashi K."/>
            <person name="Yadav J.S."/>
            <person name="Grigoriev I.V."/>
            <person name="Master E.R."/>
        </authorList>
    </citation>
    <scope>NUCLEOTIDE SEQUENCE [LARGE SCALE GENOMIC DNA]</scope>
    <source>
        <strain evidence="2 3">HHB-10118-sp</strain>
    </source>
</reference>
<dbReference type="GeneID" id="18908351"/>
<dbReference type="HOGENOM" id="CLU_021108_0_1_1"/>
<evidence type="ECO:0000313" key="2">
    <source>
        <dbReference type="EMBL" id="EKM58869.1"/>
    </source>
</evidence>
<name>K5WIF5_PHACS</name>
<evidence type="ECO:0000313" key="3">
    <source>
        <dbReference type="Proteomes" id="UP000008370"/>
    </source>
</evidence>